<feature type="repeat" description="WD" evidence="5">
    <location>
        <begin position="281"/>
        <end position="322"/>
    </location>
</feature>
<dbReference type="Proteomes" id="UP001334084">
    <property type="component" value="Chromosome 11"/>
</dbReference>
<evidence type="ECO:0000259" key="6">
    <source>
        <dbReference type="Pfam" id="PF25048"/>
    </source>
</evidence>
<keyword evidence="4" id="KW-0539">Nucleus</keyword>
<dbReference type="PANTHER" id="PTHR19848:SF0">
    <property type="entry name" value="NOTCHLESS PROTEIN HOMOLOG 1"/>
    <property type="match status" value="1"/>
</dbReference>
<feature type="repeat" description="WD" evidence="5">
    <location>
        <begin position="168"/>
        <end position="200"/>
    </location>
</feature>
<dbReference type="InterPro" id="IPR019775">
    <property type="entry name" value="WD40_repeat_CS"/>
</dbReference>
<dbReference type="SUPFAM" id="SSF117289">
    <property type="entry name" value="Nucleoporin domain"/>
    <property type="match status" value="1"/>
</dbReference>
<dbReference type="GO" id="GO:0005730">
    <property type="term" value="C:nucleolus"/>
    <property type="evidence" value="ECO:0007669"/>
    <property type="project" value="UniProtKB-SubCell"/>
</dbReference>
<evidence type="ECO:0000313" key="7">
    <source>
        <dbReference type="EMBL" id="WUR04903.1"/>
    </source>
</evidence>
<dbReference type="InterPro" id="IPR020472">
    <property type="entry name" value="WD40_PAC1"/>
</dbReference>
<evidence type="ECO:0000256" key="4">
    <source>
        <dbReference type="ARBA" id="ARBA00023242"/>
    </source>
</evidence>
<keyword evidence="3" id="KW-0677">Repeat</keyword>
<accession>A0AAX4JGG4</accession>
<feature type="repeat" description="WD" evidence="5">
    <location>
        <begin position="88"/>
        <end position="126"/>
    </location>
</feature>
<proteinExistence type="predicted"/>
<evidence type="ECO:0000256" key="2">
    <source>
        <dbReference type="ARBA" id="ARBA00022574"/>
    </source>
</evidence>
<feature type="domain" description="TEP-1 C-terminal beta-propeller" evidence="6">
    <location>
        <begin position="325"/>
        <end position="390"/>
    </location>
</feature>
<dbReference type="PANTHER" id="PTHR19848">
    <property type="entry name" value="WD40 REPEAT PROTEIN"/>
    <property type="match status" value="1"/>
</dbReference>
<dbReference type="Gene3D" id="2.130.10.10">
    <property type="entry name" value="YVTN repeat-like/Quinoprotein amine dehydrogenase"/>
    <property type="match status" value="2"/>
</dbReference>
<protein>
    <submittedName>
        <fullName evidence="7">Notchless protein 1-like protein</fullName>
    </submittedName>
</protein>
<dbReference type="CDD" id="cd00200">
    <property type="entry name" value="WD40"/>
    <property type="match status" value="1"/>
</dbReference>
<dbReference type="InterPro" id="IPR015943">
    <property type="entry name" value="WD40/YVTN_repeat-like_dom_sf"/>
</dbReference>
<dbReference type="PRINTS" id="PR00320">
    <property type="entry name" value="GPROTEINBRPT"/>
</dbReference>
<evidence type="ECO:0000256" key="1">
    <source>
        <dbReference type="ARBA" id="ARBA00004604"/>
    </source>
</evidence>
<comment type="subcellular location">
    <subcellularLocation>
        <location evidence="1">Nucleus</location>
        <location evidence="1">Nucleolus</location>
    </subcellularLocation>
</comment>
<organism evidence="7 8">
    <name type="scientific">Vairimorpha necatrix</name>
    <dbReference type="NCBI Taxonomy" id="6039"/>
    <lineage>
        <taxon>Eukaryota</taxon>
        <taxon>Fungi</taxon>
        <taxon>Fungi incertae sedis</taxon>
        <taxon>Microsporidia</taxon>
        <taxon>Nosematidae</taxon>
        <taxon>Vairimorpha</taxon>
    </lineage>
</organism>
<dbReference type="Pfam" id="PF00400">
    <property type="entry name" value="WD40"/>
    <property type="match status" value="6"/>
</dbReference>
<reference evidence="7" key="1">
    <citation type="journal article" date="2024" name="BMC Genomics">
        <title>Functional annotation of a divergent genome using sequence and structure-based similarity.</title>
        <authorList>
            <person name="Svedberg D."/>
            <person name="Winiger R.R."/>
            <person name="Berg A."/>
            <person name="Sharma H."/>
            <person name="Tellgren-Roth C."/>
            <person name="Debrunner-Vossbrinck B.A."/>
            <person name="Vossbrinck C.R."/>
            <person name="Barandun J."/>
        </authorList>
    </citation>
    <scope>NUCLEOTIDE SEQUENCE</scope>
    <source>
        <strain evidence="7">Illinois isolate</strain>
    </source>
</reference>
<dbReference type="Pfam" id="PF25048">
    <property type="entry name" value="Beta-prop_TEP1_C"/>
    <property type="match status" value="1"/>
</dbReference>
<dbReference type="GeneID" id="90542745"/>
<dbReference type="InterPro" id="IPR056828">
    <property type="entry name" value="Beta-prop_TEP1_C"/>
</dbReference>
<sequence length="391" mass="44339">MNLLLVEFEDQNGKPLSDKMQVPDNITLDQLKSLINTNLSLYINGEPILDTLLSTISSLNLNNEDIIKIRTNKEEPSTQAATFCSSSYSGHEGPVLCLKFDDILVTGGSDCTIRFWDLTTKTQKKILKKHNHWIQCLNISPCKKFVVSGSIDGDIKLWSSDGEFIRSFIGHRDSVVAINFFKDMIVSASRDKSVKVFDFNGKCIFSYAHTKPVTCLVNNSEDLVSAGRDGKMKIYKGHSDLREINGHGSPINCLDMNGSFMISGSDDGNIVVWKDFVVHKRVKHDREVISLSLSSNNIYFASGSFDKTVRLWSVETGKMISKYFHVDFVYKVKLCNDLIISSSRDKTVKMYRVSKKKVIRDFICDDEVYCFDYFNNQLVCGTKSNRVYFFN</sequence>
<dbReference type="AlphaFoldDB" id="A0AAX4JGG4"/>
<dbReference type="GO" id="GO:0000027">
    <property type="term" value="P:ribosomal large subunit assembly"/>
    <property type="evidence" value="ECO:0007669"/>
    <property type="project" value="TreeGrafter"/>
</dbReference>
<dbReference type="PROSITE" id="PS50294">
    <property type="entry name" value="WD_REPEATS_REGION"/>
    <property type="match status" value="4"/>
</dbReference>
<dbReference type="EMBL" id="CP142736">
    <property type="protein sequence ID" value="WUR04903.1"/>
    <property type="molecule type" value="Genomic_DNA"/>
</dbReference>
<dbReference type="KEGG" id="vnx:VNE69_11071"/>
<keyword evidence="2 5" id="KW-0853">WD repeat</keyword>
<evidence type="ECO:0000256" key="5">
    <source>
        <dbReference type="PROSITE-ProRule" id="PRU00221"/>
    </source>
</evidence>
<evidence type="ECO:0000313" key="8">
    <source>
        <dbReference type="Proteomes" id="UP001334084"/>
    </source>
</evidence>
<name>A0AAX4JGG4_9MICR</name>
<evidence type="ECO:0000256" key="3">
    <source>
        <dbReference type="ARBA" id="ARBA00022737"/>
    </source>
</evidence>
<dbReference type="SUPFAM" id="SSF50978">
    <property type="entry name" value="WD40 repeat-like"/>
    <property type="match status" value="1"/>
</dbReference>
<dbReference type="RefSeq" id="XP_065331048.1">
    <property type="nucleotide sequence ID" value="XM_065474976.1"/>
</dbReference>
<dbReference type="SMART" id="SM00320">
    <property type="entry name" value="WD40"/>
    <property type="match status" value="8"/>
</dbReference>
<dbReference type="PROSITE" id="PS00678">
    <property type="entry name" value="WD_REPEATS_1"/>
    <property type="match status" value="1"/>
</dbReference>
<feature type="repeat" description="WD" evidence="5">
    <location>
        <begin position="127"/>
        <end position="159"/>
    </location>
</feature>
<dbReference type="PROSITE" id="PS50082">
    <property type="entry name" value="WD_REPEATS_2"/>
    <property type="match status" value="5"/>
</dbReference>
<dbReference type="InterPro" id="IPR036322">
    <property type="entry name" value="WD40_repeat_dom_sf"/>
</dbReference>
<dbReference type="InterPro" id="IPR001680">
    <property type="entry name" value="WD40_rpt"/>
</dbReference>
<feature type="repeat" description="WD" evidence="5">
    <location>
        <begin position="244"/>
        <end position="274"/>
    </location>
</feature>
<keyword evidence="8" id="KW-1185">Reference proteome</keyword>
<gene>
    <name evidence="7" type="ORF">VNE69_11071</name>
</gene>